<dbReference type="InterPro" id="IPR041881">
    <property type="entry name" value="PqqD_sf"/>
</dbReference>
<proteinExistence type="predicted"/>
<protein>
    <submittedName>
        <fullName evidence="4">Pyrroloquinoline quinone biosynthesis protein D</fullName>
    </submittedName>
</protein>
<evidence type="ECO:0000313" key="4">
    <source>
        <dbReference type="EMBL" id="MBA8929878.1"/>
    </source>
</evidence>
<dbReference type="Gene3D" id="1.10.10.1150">
    <property type="entry name" value="Coenzyme PQQ synthesis protein D (PqqD)"/>
    <property type="match status" value="1"/>
</dbReference>
<keyword evidence="3" id="KW-0884">PQQ biosynthesis</keyword>
<dbReference type="Proteomes" id="UP000517916">
    <property type="component" value="Unassembled WGS sequence"/>
</dbReference>
<gene>
    <name evidence="4" type="ORF">BC739_007111</name>
    <name evidence="5" type="ORF">BC739_009318</name>
</gene>
<sequence length="92" mass="9923">MTTPHATPQAIPRLRRGVRCAYDRTRDTDVVLFPEGVLLLNPTASAVLDACDGATSIAAITHTLATEFHGVQATDILDLLTRLAARRVVDLD</sequence>
<dbReference type="EMBL" id="JACJID010000006">
    <property type="protein sequence ID" value="MBA8929878.1"/>
    <property type="molecule type" value="Genomic_DNA"/>
</dbReference>
<dbReference type="InterPro" id="IPR022479">
    <property type="entry name" value="PqqD_bac"/>
</dbReference>
<reference evidence="4 6" key="1">
    <citation type="submission" date="2020-08" db="EMBL/GenBank/DDBJ databases">
        <title>Genomic Encyclopedia of Archaeal and Bacterial Type Strains, Phase II (KMG-II): from individual species to whole genera.</title>
        <authorList>
            <person name="Goeker M."/>
        </authorList>
    </citation>
    <scope>NUCLEOTIDE SEQUENCE [LARGE SCALE GENOMIC DNA]</scope>
    <source>
        <strain evidence="4 6">DSM 43850</strain>
    </source>
</reference>
<dbReference type="EMBL" id="JACJID010000010">
    <property type="protein sequence ID" value="MBA8932059.1"/>
    <property type="molecule type" value="Genomic_DNA"/>
</dbReference>
<accession>A0ABR6BSI8</accession>
<evidence type="ECO:0000313" key="6">
    <source>
        <dbReference type="Proteomes" id="UP000517916"/>
    </source>
</evidence>
<dbReference type="Pfam" id="PF05402">
    <property type="entry name" value="PqqD"/>
    <property type="match status" value="1"/>
</dbReference>
<evidence type="ECO:0000256" key="3">
    <source>
        <dbReference type="ARBA" id="ARBA00022905"/>
    </source>
</evidence>
<evidence type="ECO:0000256" key="2">
    <source>
        <dbReference type="ARBA" id="ARBA00011741"/>
    </source>
</evidence>
<comment type="pathway">
    <text evidence="1">Cofactor biosynthesis; pyrroloquinoline quinone biosynthesis.</text>
</comment>
<evidence type="ECO:0000256" key="1">
    <source>
        <dbReference type="ARBA" id="ARBA00004886"/>
    </source>
</evidence>
<name>A0ABR6BSI8_9PSEU</name>
<comment type="caution">
    <text evidence="4">The sequence shown here is derived from an EMBL/GenBank/DDBJ whole genome shotgun (WGS) entry which is preliminary data.</text>
</comment>
<dbReference type="RefSeq" id="WP_025354464.1">
    <property type="nucleotide sequence ID" value="NZ_BAAABQ010000005.1"/>
</dbReference>
<dbReference type="NCBIfam" id="TIGR03859">
    <property type="entry name" value="PQQ_PqqD"/>
    <property type="match status" value="1"/>
</dbReference>
<keyword evidence="6" id="KW-1185">Reference proteome</keyword>
<organism evidence="4 6">
    <name type="scientific">Kutzneria viridogrisea</name>
    <dbReference type="NCBI Taxonomy" id="47990"/>
    <lineage>
        <taxon>Bacteria</taxon>
        <taxon>Bacillati</taxon>
        <taxon>Actinomycetota</taxon>
        <taxon>Actinomycetes</taxon>
        <taxon>Pseudonocardiales</taxon>
        <taxon>Pseudonocardiaceae</taxon>
        <taxon>Kutzneria</taxon>
    </lineage>
</organism>
<comment type="subunit">
    <text evidence="2">Monomer. Interacts with PqqE.</text>
</comment>
<dbReference type="InterPro" id="IPR008792">
    <property type="entry name" value="PQQD"/>
</dbReference>
<evidence type="ECO:0000313" key="5">
    <source>
        <dbReference type="EMBL" id="MBA8932059.1"/>
    </source>
</evidence>